<dbReference type="InterPro" id="IPR036565">
    <property type="entry name" value="Mur-like_cat_sf"/>
</dbReference>
<evidence type="ECO:0000313" key="6">
    <source>
        <dbReference type="Proteomes" id="UP000294567"/>
    </source>
</evidence>
<evidence type="ECO:0000313" key="5">
    <source>
        <dbReference type="EMBL" id="TCS87636.1"/>
    </source>
</evidence>
<organism evidence="5 6">
    <name type="scientific">Keratinibaculum paraultunense</name>
    <dbReference type="NCBI Taxonomy" id="1278232"/>
    <lineage>
        <taxon>Bacteria</taxon>
        <taxon>Bacillati</taxon>
        <taxon>Bacillota</taxon>
        <taxon>Tissierellia</taxon>
        <taxon>Tissierellales</taxon>
        <taxon>Tepidimicrobiaceae</taxon>
        <taxon>Keratinibaculum</taxon>
    </lineage>
</organism>
<proteinExistence type="predicted"/>
<protein>
    <submittedName>
        <fullName evidence="5">Mur ligase-like protein</fullName>
    </submittedName>
</protein>
<evidence type="ECO:0000256" key="2">
    <source>
        <dbReference type="ARBA" id="ARBA00022741"/>
    </source>
</evidence>
<sequence length="196" mass="22171">MASLLNTKYKTQKTLGNLNNHIGTPLTILNLDEDTEMTVIEMGTDNFGQISLLTSIVKPDVAMITNIGEAHLEGLKTKENIAKAKLEILEGLNKEGIFIYYGDDLILSKIIKEININQRILTYGIEKTNDYRCELNMVDENGISFKLKSPYEQDYFLPMLGSHNMLNATGAIAIARYFNIPMSLSKKVYTMWRKLV</sequence>
<dbReference type="EMBL" id="SMAE01000010">
    <property type="protein sequence ID" value="TCS87636.1"/>
    <property type="molecule type" value="Genomic_DNA"/>
</dbReference>
<dbReference type="Proteomes" id="UP000294567">
    <property type="component" value="Unassembled WGS sequence"/>
</dbReference>
<reference evidence="5 6" key="1">
    <citation type="submission" date="2019-03" db="EMBL/GenBank/DDBJ databases">
        <title>Genomic Encyclopedia of Type Strains, Phase IV (KMG-IV): sequencing the most valuable type-strain genomes for metagenomic binning, comparative biology and taxonomic classification.</title>
        <authorList>
            <person name="Goeker M."/>
        </authorList>
    </citation>
    <scope>NUCLEOTIDE SEQUENCE [LARGE SCALE GENOMIC DNA]</scope>
    <source>
        <strain evidence="5 6">DSM 26752</strain>
    </source>
</reference>
<dbReference type="OrthoDB" id="9801978at2"/>
<dbReference type="RefSeq" id="WP_158280040.1">
    <property type="nucleotide sequence ID" value="NZ_CP068564.1"/>
</dbReference>
<evidence type="ECO:0000259" key="4">
    <source>
        <dbReference type="Pfam" id="PF08245"/>
    </source>
</evidence>
<dbReference type="PANTHER" id="PTHR43024:SF1">
    <property type="entry name" value="UDP-N-ACETYLMURAMOYL-TRIPEPTIDE--D-ALANYL-D-ALANINE LIGASE"/>
    <property type="match status" value="1"/>
</dbReference>
<evidence type="ECO:0000256" key="1">
    <source>
        <dbReference type="ARBA" id="ARBA00022598"/>
    </source>
</evidence>
<dbReference type="GO" id="GO:0005524">
    <property type="term" value="F:ATP binding"/>
    <property type="evidence" value="ECO:0007669"/>
    <property type="project" value="UniProtKB-KW"/>
</dbReference>
<dbReference type="Pfam" id="PF08245">
    <property type="entry name" value="Mur_ligase_M"/>
    <property type="match status" value="1"/>
</dbReference>
<evidence type="ECO:0000256" key="3">
    <source>
        <dbReference type="ARBA" id="ARBA00022840"/>
    </source>
</evidence>
<keyword evidence="2" id="KW-0547">Nucleotide-binding</keyword>
<feature type="domain" description="Mur ligase central" evidence="4">
    <location>
        <begin position="2"/>
        <end position="175"/>
    </location>
</feature>
<dbReference type="InterPro" id="IPR051046">
    <property type="entry name" value="MurCDEF_CellWall_CoF430Synth"/>
</dbReference>
<keyword evidence="6" id="KW-1185">Reference proteome</keyword>
<name>A0A4R3KS99_9FIRM</name>
<dbReference type="AlphaFoldDB" id="A0A4R3KS99"/>
<gene>
    <name evidence="5" type="ORF">EDD65_11071</name>
</gene>
<dbReference type="PANTHER" id="PTHR43024">
    <property type="entry name" value="UDP-N-ACETYLMURAMOYL-TRIPEPTIDE--D-ALANYL-D-ALANINE LIGASE"/>
    <property type="match status" value="1"/>
</dbReference>
<keyword evidence="3" id="KW-0067">ATP-binding</keyword>
<accession>A0A4R3KS99</accession>
<dbReference type="InterPro" id="IPR013221">
    <property type="entry name" value="Mur_ligase_cen"/>
</dbReference>
<dbReference type="Gene3D" id="3.40.1190.10">
    <property type="entry name" value="Mur-like, catalytic domain"/>
    <property type="match status" value="1"/>
</dbReference>
<dbReference type="GO" id="GO:0016881">
    <property type="term" value="F:acid-amino acid ligase activity"/>
    <property type="evidence" value="ECO:0007669"/>
    <property type="project" value="InterPro"/>
</dbReference>
<comment type="caution">
    <text evidence="5">The sequence shown here is derived from an EMBL/GenBank/DDBJ whole genome shotgun (WGS) entry which is preliminary data.</text>
</comment>
<keyword evidence="1 5" id="KW-0436">Ligase</keyword>
<dbReference type="SUPFAM" id="SSF53623">
    <property type="entry name" value="MurD-like peptide ligases, catalytic domain"/>
    <property type="match status" value="1"/>
</dbReference>